<dbReference type="PANTHER" id="PTHR30603">
    <property type="entry name" value="RNA POLYMERASE SIGMA FACTOR RPO"/>
    <property type="match status" value="1"/>
</dbReference>
<dbReference type="EMBL" id="LAZR01004475">
    <property type="protein sequence ID" value="KKN08270.1"/>
    <property type="molecule type" value="Genomic_DNA"/>
</dbReference>
<accession>A0A0F9MM06</accession>
<dbReference type="AlphaFoldDB" id="A0A0F9MM06"/>
<name>A0A0F9MM06_9ZZZZ</name>
<dbReference type="PANTHER" id="PTHR30603:SF60">
    <property type="entry name" value="RNA POLYMERASE SIGMA FACTOR RPOD"/>
    <property type="match status" value="1"/>
</dbReference>
<dbReference type="InterPro" id="IPR013324">
    <property type="entry name" value="RNA_pol_sigma_r3/r4-like"/>
</dbReference>
<dbReference type="Pfam" id="PF04545">
    <property type="entry name" value="Sigma70_r4"/>
    <property type="match status" value="1"/>
</dbReference>
<proteinExistence type="predicted"/>
<dbReference type="CDD" id="cd06171">
    <property type="entry name" value="Sigma70_r4"/>
    <property type="match status" value="1"/>
</dbReference>
<gene>
    <name evidence="2" type="ORF">LCGC14_1058350</name>
</gene>
<dbReference type="GO" id="GO:0006352">
    <property type="term" value="P:DNA-templated transcription initiation"/>
    <property type="evidence" value="ECO:0007669"/>
    <property type="project" value="InterPro"/>
</dbReference>
<dbReference type="InterPro" id="IPR036388">
    <property type="entry name" value="WH-like_DNA-bd_sf"/>
</dbReference>
<comment type="caution">
    <text evidence="2">The sequence shown here is derived from an EMBL/GenBank/DDBJ whole genome shotgun (WGS) entry which is preliminary data.</text>
</comment>
<dbReference type="PROSITE" id="PS00716">
    <property type="entry name" value="SIGMA70_2"/>
    <property type="match status" value="1"/>
</dbReference>
<evidence type="ECO:0000259" key="1">
    <source>
        <dbReference type="PROSITE" id="PS00716"/>
    </source>
</evidence>
<dbReference type="GO" id="GO:0003700">
    <property type="term" value="F:DNA-binding transcription factor activity"/>
    <property type="evidence" value="ECO:0007669"/>
    <property type="project" value="InterPro"/>
</dbReference>
<dbReference type="PRINTS" id="PR00046">
    <property type="entry name" value="SIGMA70FCT"/>
</dbReference>
<organism evidence="2">
    <name type="scientific">marine sediment metagenome</name>
    <dbReference type="NCBI Taxonomy" id="412755"/>
    <lineage>
        <taxon>unclassified sequences</taxon>
        <taxon>metagenomes</taxon>
        <taxon>ecological metagenomes</taxon>
    </lineage>
</organism>
<dbReference type="Gene3D" id="1.10.10.10">
    <property type="entry name" value="Winged helix-like DNA-binding domain superfamily/Winged helix DNA-binding domain"/>
    <property type="match status" value="1"/>
</dbReference>
<reference evidence="2" key="1">
    <citation type="journal article" date="2015" name="Nature">
        <title>Complex archaea that bridge the gap between prokaryotes and eukaryotes.</title>
        <authorList>
            <person name="Spang A."/>
            <person name="Saw J.H."/>
            <person name="Jorgensen S.L."/>
            <person name="Zaremba-Niedzwiedzka K."/>
            <person name="Martijn J."/>
            <person name="Lind A.E."/>
            <person name="van Eijk R."/>
            <person name="Schleper C."/>
            <person name="Guy L."/>
            <person name="Ettema T.J."/>
        </authorList>
    </citation>
    <scope>NUCLEOTIDE SEQUENCE</scope>
</reference>
<protein>
    <recommendedName>
        <fullName evidence="1">RNA polymerase sigma-70 domain-containing protein</fullName>
    </recommendedName>
</protein>
<dbReference type="InterPro" id="IPR007630">
    <property type="entry name" value="RNA_pol_sigma70_r4"/>
</dbReference>
<feature type="domain" description="RNA polymerase sigma-70" evidence="1">
    <location>
        <begin position="196"/>
        <end position="222"/>
    </location>
</feature>
<dbReference type="InterPro" id="IPR050239">
    <property type="entry name" value="Sigma-70_RNA_pol_init_factors"/>
</dbReference>
<dbReference type="InterPro" id="IPR000943">
    <property type="entry name" value="RNA_pol_sigma70"/>
</dbReference>
<dbReference type="SUPFAM" id="SSF88659">
    <property type="entry name" value="Sigma3 and sigma4 domains of RNA polymerase sigma factors"/>
    <property type="match status" value="1"/>
</dbReference>
<evidence type="ECO:0000313" key="2">
    <source>
        <dbReference type="EMBL" id="KKN08270.1"/>
    </source>
</evidence>
<sequence>MGTVSYSVCKRIPEKKNDNYSRRICPVSNNETSGKEEIMVAKAKDYVNHKYAVSKAVRNGTLIKPELCSKCGKEGRINGHHEDYNEPLKVVWLCNKCHLRGHCGVPFDAPDRVAWTKKQPRIAKRTLNVGGRAMRLPVLKDEPCTLVGLFVEDKIVDEHKYFGETVDWEKILGVLTYREREIINLRYGLNNEYTYTLEEMGRIFKVTPERVRQIEAKAISKLREFLE</sequence>